<evidence type="ECO:0000313" key="1">
    <source>
        <dbReference type="EMBL" id="GFO41859.1"/>
    </source>
</evidence>
<reference evidence="1 2" key="1">
    <citation type="journal article" date="2021" name="Elife">
        <title>Chloroplast acquisition without the gene transfer in kleptoplastic sea slugs, Plakobranchus ocellatus.</title>
        <authorList>
            <person name="Maeda T."/>
            <person name="Takahashi S."/>
            <person name="Yoshida T."/>
            <person name="Shimamura S."/>
            <person name="Takaki Y."/>
            <person name="Nagai Y."/>
            <person name="Toyoda A."/>
            <person name="Suzuki Y."/>
            <person name="Arimoto A."/>
            <person name="Ishii H."/>
            <person name="Satoh N."/>
            <person name="Nishiyama T."/>
            <person name="Hasebe M."/>
            <person name="Maruyama T."/>
            <person name="Minagawa J."/>
            <person name="Obokata J."/>
            <person name="Shigenobu S."/>
        </authorList>
    </citation>
    <scope>NUCLEOTIDE SEQUENCE [LARGE SCALE GENOMIC DNA]</scope>
</reference>
<sequence>MLLKLKKADTTSVITNETLNLLRFYDKREVNILSTTHDDTIVATGKTDPVTFEYVIKLHAVADHNKFVGAVDGSNQDGVIQLIQEKNSEVLEEGFLPYVYAGSPEQLHTP</sequence>
<comment type="caution">
    <text evidence="1">The sequence shown here is derived from an EMBL/GenBank/DDBJ whole genome shotgun (WGS) entry which is preliminary data.</text>
</comment>
<protein>
    <submittedName>
        <fullName evidence="1">PiggyBac transposable element-derived protein 4-like</fullName>
    </submittedName>
</protein>
<proteinExistence type="predicted"/>
<name>A0AAV4DCB5_9GAST</name>
<dbReference type="Proteomes" id="UP000735302">
    <property type="component" value="Unassembled WGS sequence"/>
</dbReference>
<gene>
    <name evidence="1" type="ORF">PoB_006836400</name>
</gene>
<keyword evidence="2" id="KW-1185">Reference proteome</keyword>
<dbReference type="AlphaFoldDB" id="A0AAV4DCB5"/>
<dbReference type="EMBL" id="BLXT01007728">
    <property type="protein sequence ID" value="GFO41859.1"/>
    <property type="molecule type" value="Genomic_DNA"/>
</dbReference>
<organism evidence="1 2">
    <name type="scientific">Plakobranchus ocellatus</name>
    <dbReference type="NCBI Taxonomy" id="259542"/>
    <lineage>
        <taxon>Eukaryota</taxon>
        <taxon>Metazoa</taxon>
        <taxon>Spiralia</taxon>
        <taxon>Lophotrochozoa</taxon>
        <taxon>Mollusca</taxon>
        <taxon>Gastropoda</taxon>
        <taxon>Heterobranchia</taxon>
        <taxon>Euthyneura</taxon>
        <taxon>Panpulmonata</taxon>
        <taxon>Sacoglossa</taxon>
        <taxon>Placobranchoidea</taxon>
        <taxon>Plakobranchidae</taxon>
        <taxon>Plakobranchus</taxon>
    </lineage>
</organism>
<accession>A0AAV4DCB5</accession>
<evidence type="ECO:0000313" key="2">
    <source>
        <dbReference type="Proteomes" id="UP000735302"/>
    </source>
</evidence>